<evidence type="ECO:0000313" key="5">
    <source>
        <dbReference type="EMBL" id="UUL82580.1"/>
    </source>
</evidence>
<keyword evidence="1 3" id="KW-0378">Hydrolase</keyword>
<dbReference type="PANTHER" id="PTHR34142">
    <property type="entry name" value="ENDO-BETA-1,4-GLUCANASE A"/>
    <property type="match status" value="1"/>
</dbReference>
<accession>A0ABY5L6J1</accession>
<organism evidence="5 6">
    <name type="scientific">Sphingomonas qomolangmaensis</name>
    <dbReference type="NCBI Taxonomy" id="2918765"/>
    <lineage>
        <taxon>Bacteria</taxon>
        <taxon>Pseudomonadati</taxon>
        <taxon>Pseudomonadota</taxon>
        <taxon>Alphaproteobacteria</taxon>
        <taxon>Sphingomonadales</taxon>
        <taxon>Sphingomonadaceae</taxon>
        <taxon>Sphingomonas</taxon>
    </lineage>
</organism>
<dbReference type="InterPro" id="IPR001547">
    <property type="entry name" value="Glyco_hydro_5"/>
</dbReference>
<dbReference type="Gene3D" id="3.20.20.80">
    <property type="entry name" value="Glycosidases"/>
    <property type="match status" value="1"/>
</dbReference>
<protein>
    <submittedName>
        <fullName evidence="5">Glycoside hydrolase family 5 protein</fullName>
    </submittedName>
</protein>
<proteinExistence type="inferred from homology"/>
<dbReference type="InterPro" id="IPR018087">
    <property type="entry name" value="Glyco_hydro_5_CS"/>
</dbReference>
<dbReference type="InterPro" id="IPR017853">
    <property type="entry name" value="GH"/>
</dbReference>
<evidence type="ECO:0000256" key="2">
    <source>
        <dbReference type="ARBA" id="ARBA00023295"/>
    </source>
</evidence>
<evidence type="ECO:0000259" key="4">
    <source>
        <dbReference type="Pfam" id="PF00150"/>
    </source>
</evidence>
<dbReference type="Pfam" id="PF00150">
    <property type="entry name" value="Cellulase"/>
    <property type="match status" value="1"/>
</dbReference>
<reference evidence="5" key="1">
    <citation type="submission" date="2022-07" db="EMBL/GenBank/DDBJ databases">
        <title>Sphingomonas sp. nov., a novel bacterium isolated from the north slope of the Mount Everest.</title>
        <authorList>
            <person name="Cui X."/>
            <person name="Liu Y."/>
        </authorList>
    </citation>
    <scope>NUCLEOTIDE SEQUENCE</scope>
    <source>
        <strain evidence="5">S5-59</strain>
    </source>
</reference>
<dbReference type="PROSITE" id="PS00659">
    <property type="entry name" value="GLYCOSYL_HYDROL_F5"/>
    <property type="match status" value="1"/>
</dbReference>
<dbReference type="SUPFAM" id="SSF51445">
    <property type="entry name" value="(Trans)glycosidases"/>
    <property type="match status" value="1"/>
</dbReference>
<evidence type="ECO:0000256" key="1">
    <source>
        <dbReference type="ARBA" id="ARBA00022801"/>
    </source>
</evidence>
<dbReference type="Proteomes" id="UP001058533">
    <property type="component" value="Chromosome"/>
</dbReference>
<evidence type="ECO:0000256" key="3">
    <source>
        <dbReference type="RuleBase" id="RU361153"/>
    </source>
</evidence>
<evidence type="ECO:0000313" key="6">
    <source>
        <dbReference type="Proteomes" id="UP001058533"/>
    </source>
</evidence>
<comment type="similarity">
    <text evidence="3">Belongs to the glycosyl hydrolase 5 (cellulase A) family.</text>
</comment>
<dbReference type="GO" id="GO:0016787">
    <property type="term" value="F:hydrolase activity"/>
    <property type="evidence" value="ECO:0007669"/>
    <property type="project" value="UniProtKB-KW"/>
</dbReference>
<keyword evidence="2 3" id="KW-0326">Glycosidase</keyword>
<name>A0ABY5L6J1_9SPHN</name>
<feature type="domain" description="Glycoside hydrolase family 5" evidence="4">
    <location>
        <begin position="8"/>
        <end position="230"/>
    </location>
</feature>
<dbReference type="EMBL" id="CP101740">
    <property type="protein sequence ID" value="UUL82580.1"/>
    <property type="molecule type" value="Genomic_DNA"/>
</dbReference>
<dbReference type="RefSeq" id="WP_256506423.1">
    <property type="nucleotide sequence ID" value="NZ_CP101740.1"/>
</dbReference>
<dbReference type="PANTHER" id="PTHR34142:SF1">
    <property type="entry name" value="GLYCOSIDE HYDROLASE FAMILY 5 DOMAIN-CONTAINING PROTEIN"/>
    <property type="match status" value="1"/>
</dbReference>
<gene>
    <name evidence="5" type="ORF">NMP03_15640</name>
</gene>
<keyword evidence="6" id="KW-1185">Reference proteome</keyword>
<sequence length="270" mass="30095">MSLFWSQWSHHMPTRSWIGRLATDWRIDVVRVPLGVENGGYLSHPEREITAVFAAVDAAIEHGLYAVIDWHSHKAHTRSAIEFFDRIAQRYAALSNIIYETWNEPTTEDWGTIIKPHHEAIVSRLRDRGIANIAVCGTGHHCTDLASAAASQLQFHNIAYSVHFYAATHRQGLRSVVEAALSKGVCPFVSEFGLCEASGDGAIDIAEASRWLSFLNDRGISHLNWALSDKDESCSALASPSRLWSLGRSRNLSASGRAMRRYLRNISEQG</sequence>